<dbReference type="Gene3D" id="3.40.50.1820">
    <property type="entry name" value="alpha/beta hydrolase"/>
    <property type="match status" value="1"/>
</dbReference>
<dbReference type="AlphaFoldDB" id="A0AAE3GLG8"/>
<reference evidence="1" key="1">
    <citation type="submission" date="2022-06" db="EMBL/GenBank/DDBJ databases">
        <title>Genomic Encyclopedia of Archaeal and Bacterial Type Strains, Phase II (KMG-II): from individual species to whole genera.</title>
        <authorList>
            <person name="Goeker M."/>
        </authorList>
    </citation>
    <scope>NUCLEOTIDE SEQUENCE</scope>
    <source>
        <strain evidence="1">DSM 43935</strain>
    </source>
</reference>
<dbReference type="Proteomes" id="UP001206128">
    <property type="component" value="Unassembled WGS sequence"/>
</dbReference>
<keyword evidence="2" id="KW-1185">Reference proteome</keyword>
<accession>A0AAE3GLG8</accession>
<comment type="caution">
    <text evidence="1">The sequence shown here is derived from an EMBL/GenBank/DDBJ whole genome shotgun (WGS) entry which is preliminary data.</text>
</comment>
<dbReference type="InterPro" id="IPR029058">
    <property type="entry name" value="AB_hydrolase_fold"/>
</dbReference>
<dbReference type="SUPFAM" id="SSF53474">
    <property type="entry name" value="alpha/beta-Hydrolases"/>
    <property type="match status" value="1"/>
</dbReference>
<dbReference type="RefSeq" id="WP_253780192.1">
    <property type="nucleotide sequence ID" value="NZ_JAMTCK010000026.1"/>
</dbReference>
<dbReference type="EMBL" id="JAMTCK010000026">
    <property type="protein sequence ID" value="MCP2170200.1"/>
    <property type="molecule type" value="Genomic_DNA"/>
</dbReference>
<evidence type="ECO:0008006" key="3">
    <source>
        <dbReference type="Google" id="ProtNLM"/>
    </source>
</evidence>
<sequence>MAELNSWRVLTESDREEVVLAVDYAATGRPEAAFTDLAAHLDGGYEIWETVQPPLGGETGMTGADYVARWADEVRGTGRPVRAVFGFCAGGVFAGALADRVAAWQPSAPRLVLFDPEAPTEATLYYQFHKVVDSLSTLLDPEQAAAAQQAGQHAWQSGQGVAEVGAELVGIFERVGRDAFARAGLDAEYGEEWVATYRSFVSYLVAASHLGRTPAWATATAVSSATPTSGLNAVDPAARAGAVAEEVRFAVTHADLLGHPEVARTVAGLLG</sequence>
<proteinExistence type="predicted"/>
<evidence type="ECO:0000313" key="2">
    <source>
        <dbReference type="Proteomes" id="UP001206128"/>
    </source>
</evidence>
<organism evidence="1 2">
    <name type="scientific">Goodfellowiella coeruleoviolacea</name>
    <dbReference type="NCBI Taxonomy" id="334858"/>
    <lineage>
        <taxon>Bacteria</taxon>
        <taxon>Bacillati</taxon>
        <taxon>Actinomycetota</taxon>
        <taxon>Actinomycetes</taxon>
        <taxon>Pseudonocardiales</taxon>
        <taxon>Pseudonocardiaceae</taxon>
        <taxon>Goodfellowiella</taxon>
    </lineage>
</organism>
<gene>
    <name evidence="1" type="ORF">LX83_007091</name>
</gene>
<protein>
    <recommendedName>
        <fullName evidence="3">Thioesterase domain-containing protein</fullName>
    </recommendedName>
</protein>
<evidence type="ECO:0000313" key="1">
    <source>
        <dbReference type="EMBL" id="MCP2170200.1"/>
    </source>
</evidence>
<name>A0AAE3GLG8_9PSEU</name>